<evidence type="ECO:0000313" key="1">
    <source>
        <dbReference type="EMBL" id="QDL10472.1"/>
    </source>
</evidence>
<dbReference type="Proteomes" id="UP000503129">
    <property type="component" value="Chromosome"/>
</dbReference>
<organism evidence="1 2">
    <name type="scientific">Brasilonema sennae CENA114</name>
    <dbReference type="NCBI Taxonomy" id="415709"/>
    <lineage>
        <taxon>Bacteria</taxon>
        <taxon>Bacillati</taxon>
        <taxon>Cyanobacteriota</taxon>
        <taxon>Cyanophyceae</taxon>
        <taxon>Nostocales</taxon>
        <taxon>Scytonemataceae</taxon>
        <taxon>Brasilonema</taxon>
        <taxon>Bromeliae group (in: Brasilonema)</taxon>
    </lineage>
</organism>
<dbReference type="RefSeq" id="WP_169268947.1">
    <property type="nucleotide sequence ID" value="NZ_CAWOXK010000001.1"/>
</dbReference>
<dbReference type="EMBL" id="CP030118">
    <property type="protein sequence ID" value="QDL10472.1"/>
    <property type="molecule type" value="Genomic_DNA"/>
</dbReference>
<accession>A0A856MIS9</accession>
<protein>
    <submittedName>
        <fullName evidence="1">Uncharacterized protein</fullName>
    </submittedName>
</protein>
<proteinExistence type="predicted"/>
<dbReference type="KEGG" id="bsen:DP114_23560"/>
<sequence length="72" mass="8276">MIEKTSTLQKVIEAVEALDIDAQILLIDIITKRLNQQRRNELLKEVAQAQHDYEQGNVRRGSVEDLMGELED</sequence>
<keyword evidence="2" id="KW-1185">Reference proteome</keyword>
<gene>
    <name evidence="1" type="ORF">DP114_23560</name>
</gene>
<evidence type="ECO:0000313" key="2">
    <source>
        <dbReference type="Proteomes" id="UP000503129"/>
    </source>
</evidence>
<reference evidence="1 2" key="1">
    <citation type="submission" date="2018-06" db="EMBL/GenBank/DDBJ databases">
        <title>Comparative genomics of Brasilonema spp. strains.</title>
        <authorList>
            <person name="Alvarenga D.O."/>
            <person name="Fiore M.F."/>
            <person name="Varani A.M."/>
        </authorList>
    </citation>
    <scope>NUCLEOTIDE SEQUENCE [LARGE SCALE GENOMIC DNA]</scope>
    <source>
        <strain evidence="1 2">CENA114</strain>
    </source>
</reference>
<dbReference type="AlphaFoldDB" id="A0A856MIS9"/>
<name>A0A856MIS9_9CYAN</name>